<evidence type="ECO:0000313" key="2">
    <source>
        <dbReference type="Proteomes" id="UP000187465"/>
    </source>
</evidence>
<accession>A0A1R0WWI1</accession>
<dbReference type="InterPro" id="IPR012851">
    <property type="entry name" value="Spore_coat_CotF-like"/>
</dbReference>
<comment type="caution">
    <text evidence="1">The sequence shown here is derived from an EMBL/GenBank/DDBJ whole genome shotgun (WGS) entry which is preliminary data.</text>
</comment>
<sequence>MNAQNTGAFMPDEDLLNTILCDLKRTVREYATAATESACPAVRRVFNTMTMDTLQLQGDLYTHMSQLNMYPAPAKALRQDVDKQLQTAQQMQQQTGQFVQQKTGQFGASAQNAHIPANGQHQPSHLM</sequence>
<dbReference type="KEGG" id="pod:PODO_08300"/>
<name>A0A1R0WWI1_9BACL</name>
<keyword evidence="1" id="KW-0946">Virion</keyword>
<proteinExistence type="predicted"/>
<keyword evidence="1" id="KW-0167">Capsid protein</keyword>
<dbReference type="GeneID" id="31570230"/>
<evidence type="ECO:0000313" key="1">
    <source>
        <dbReference type="EMBL" id="OMD22861.1"/>
    </source>
</evidence>
<dbReference type="Proteomes" id="UP000187465">
    <property type="component" value="Unassembled WGS sequence"/>
</dbReference>
<dbReference type="RefSeq" id="WP_036683532.1">
    <property type="nucleotide sequence ID" value="NZ_CP009428.1"/>
</dbReference>
<organism evidence="1 2">
    <name type="scientific">Paenibacillus odorifer</name>
    <dbReference type="NCBI Taxonomy" id="189426"/>
    <lineage>
        <taxon>Bacteria</taxon>
        <taxon>Bacillati</taxon>
        <taxon>Bacillota</taxon>
        <taxon>Bacilli</taxon>
        <taxon>Bacillales</taxon>
        <taxon>Paenibacillaceae</taxon>
        <taxon>Paenibacillus</taxon>
    </lineage>
</organism>
<protein>
    <submittedName>
        <fullName evidence="1">Spore coat protein</fullName>
    </submittedName>
</protein>
<dbReference type="AlphaFoldDB" id="A0A1R0WWI1"/>
<dbReference type="Pfam" id="PF07875">
    <property type="entry name" value="Coat_F"/>
    <property type="match status" value="1"/>
</dbReference>
<dbReference type="EMBL" id="MKQP01000062">
    <property type="protein sequence ID" value="OMD22861.1"/>
    <property type="molecule type" value="Genomic_DNA"/>
</dbReference>
<reference evidence="1 2" key="1">
    <citation type="submission" date="2016-10" db="EMBL/GenBank/DDBJ databases">
        <title>Paenibacillus species isolates.</title>
        <authorList>
            <person name="Beno S.M."/>
        </authorList>
    </citation>
    <scope>NUCLEOTIDE SEQUENCE [LARGE SCALE GENOMIC DNA]</scope>
    <source>
        <strain evidence="1 2">FSL H7-0604</strain>
    </source>
</reference>
<gene>
    <name evidence="1" type="ORF">BJP51_31195</name>
</gene>